<comment type="caution">
    <text evidence="1">The sequence shown here is derived from an EMBL/GenBank/DDBJ whole genome shotgun (WGS) entry which is preliminary data.</text>
</comment>
<evidence type="ECO:0000313" key="1">
    <source>
        <dbReference type="EMBL" id="PRH87364.1"/>
    </source>
</evidence>
<dbReference type="EMBL" id="PUEJ01000004">
    <property type="protein sequence ID" value="PRH87364.1"/>
    <property type="molecule type" value="Genomic_DNA"/>
</dbReference>
<dbReference type="Proteomes" id="UP000237682">
    <property type="component" value="Unassembled WGS sequence"/>
</dbReference>
<gene>
    <name evidence="1" type="ORF">C5L14_12125</name>
</gene>
<keyword evidence="2" id="KW-1185">Reference proteome</keyword>
<dbReference type="OrthoDB" id="8448467at2"/>
<dbReference type="RefSeq" id="WP_105862299.1">
    <property type="nucleotide sequence ID" value="NZ_PUEJ01000004.1"/>
</dbReference>
<sequence length="89" mass="10096">MSDLPSDDQLRSTLARTLGLVFEDWSMPDPTRMELDVEQAIRLAVRRAWPDLTVTTVVAGLRHEGEVDTIELLVADTRSGARRRYLVFP</sequence>
<dbReference type="AlphaFoldDB" id="A0A2S9QDE6"/>
<accession>A0A2S9QDE6</accession>
<evidence type="ECO:0000313" key="2">
    <source>
        <dbReference type="Proteomes" id="UP000237682"/>
    </source>
</evidence>
<protein>
    <submittedName>
        <fullName evidence="1">Uncharacterized protein</fullName>
    </submittedName>
</protein>
<reference evidence="1 2" key="1">
    <citation type="submission" date="2018-02" db="EMBL/GenBank/DDBJ databases">
        <title>Whole genome sequencing of endophytic bacterium.</title>
        <authorList>
            <person name="Eedara R."/>
            <person name="Podile A.R."/>
        </authorList>
    </citation>
    <scope>NUCLEOTIDE SEQUENCE [LARGE SCALE GENOMIC DNA]</scope>
    <source>
        <strain evidence="1 2">RP1T</strain>
    </source>
</reference>
<name>A0A2S9QDE6_9HYPH</name>
<proteinExistence type="predicted"/>
<organism evidence="1 2">
    <name type="scientific">Labrys okinawensis</name>
    <dbReference type="NCBI Taxonomy" id="346911"/>
    <lineage>
        <taxon>Bacteria</taxon>
        <taxon>Pseudomonadati</taxon>
        <taxon>Pseudomonadota</taxon>
        <taxon>Alphaproteobacteria</taxon>
        <taxon>Hyphomicrobiales</taxon>
        <taxon>Xanthobacteraceae</taxon>
        <taxon>Labrys</taxon>
    </lineage>
</organism>